<name>X1C1U8_9ZZZZ</name>
<keyword evidence="1" id="KW-0813">Transport</keyword>
<sequence>PCHPYTMGLKNAFPSILGDKQDLISIPGSPPNLVEPPPGCRFNLRCPFSIDICFQKEPPLFQVDTDQYAACHRFSEADMLRREAALKEIWEKVNVAA</sequence>
<dbReference type="AlphaFoldDB" id="X1C1U8"/>
<dbReference type="GO" id="GO:0005524">
    <property type="term" value="F:ATP binding"/>
    <property type="evidence" value="ECO:0007669"/>
    <property type="project" value="UniProtKB-KW"/>
</dbReference>
<feature type="domain" description="Oligopeptide/dipeptide ABC transporter C-terminal" evidence="4">
    <location>
        <begin position="1"/>
        <end position="53"/>
    </location>
</feature>
<evidence type="ECO:0000256" key="3">
    <source>
        <dbReference type="ARBA" id="ARBA00022840"/>
    </source>
</evidence>
<dbReference type="Gene3D" id="3.40.50.300">
    <property type="entry name" value="P-loop containing nucleotide triphosphate hydrolases"/>
    <property type="match status" value="1"/>
</dbReference>
<dbReference type="InterPro" id="IPR027417">
    <property type="entry name" value="P-loop_NTPase"/>
</dbReference>
<feature type="non-terminal residue" evidence="5">
    <location>
        <position position="1"/>
    </location>
</feature>
<proteinExistence type="predicted"/>
<keyword evidence="3" id="KW-0067">ATP-binding</keyword>
<dbReference type="PANTHER" id="PTHR43067:SF3">
    <property type="entry name" value="MALTOSE ABC TRANSPORTER, ATP-BINDING PROTEIN"/>
    <property type="match status" value="1"/>
</dbReference>
<reference evidence="5" key="1">
    <citation type="journal article" date="2014" name="Front. Microbiol.">
        <title>High frequency of phylogenetically diverse reductive dehalogenase-homologous genes in deep subseafloor sedimentary metagenomes.</title>
        <authorList>
            <person name="Kawai M."/>
            <person name="Futagami T."/>
            <person name="Toyoda A."/>
            <person name="Takaki Y."/>
            <person name="Nishi S."/>
            <person name="Hori S."/>
            <person name="Arai W."/>
            <person name="Tsubouchi T."/>
            <person name="Morono Y."/>
            <person name="Uchiyama I."/>
            <person name="Ito T."/>
            <person name="Fujiyama A."/>
            <person name="Inagaki F."/>
            <person name="Takami H."/>
        </authorList>
    </citation>
    <scope>NUCLEOTIDE SEQUENCE</scope>
    <source>
        <strain evidence="5">Expedition CK06-06</strain>
    </source>
</reference>
<evidence type="ECO:0000313" key="5">
    <source>
        <dbReference type="EMBL" id="GAG78351.1"/>
    </source>
</evidence>
<evidence type="ECO:0000256" key="2">
    <source>
        <dbReference type="ARBA" id="ARBA00022741"/>
    </source>
</evidence>
<dbReference type="NCBIfam" id="TIGR01727">
    <property type="entry name" value="oligo_HPY"/>
    <property type="match status" value="1"/>
</dbReference>
<gene>
    <name evidence="5" type="ORF">S01H4_23488</name>
</gene>
<evidence type="ECO:0000259" key="4">
    <source>
        <dbReference type="Pfam" id="PF08352"/>
    </source>
</evidence>
<dbReference type="InterPro" id="IPR013563">
    <property type="entry name" value="Oligopep_ABC_C"/>
</dbReference>
<organism evidence="5">
    <name type="scientific">marine sediment metagenome</name>
    <dbReference type="NCBI Taxonomy" id="412755"/>
    <lineage>
        <taxon>unclassified sequences</taxon>
        <taxon>metagenomes</taxon>
        <taxon>ecological metagenomes</taxon>
    </lineage>
</organism>
<accession>X1C1U8</accession>
<dbReference type="GO" id="GO:0015833">
    <property type="term" value="P:peptide transport"/>
    <property type="evidence" value="ECO:0007669"/>
    <property type="project" value="InterPro"/>
</dbReference>
<dbReference type="Pfam" id="PF08352">
    <property type="entry name" value="oligo_HPY"/>
    <property type="match status" value="1"/>
</dbReference>
<comment type="caution">
    <text evidence="5">The sequence shown here is derived from an EMBL/GenBank/DDBJ whole genome shotgun (WGS) entry which is preliminary data.</text>
</comment>
<dbReference type="PANTHER" id="PTHR43067">
    <property type="entry name" value="OLIGOPEPTIDE/DIPEPTIDE ABC TRANSPORTER, ATPASE SUBUNIT"/>
    <property type="match status" value="1"/>
</dbReference>
<dbReference type="EMBL" id="BART01010905">
    <property type="protein sequence ID" value="GAG78351.1"/>
    <property type="molecule type" value="Genomic_DNA"/>
</dbReference>
<protein>
    <recommendedName>
        <fullName evidence="4">Oligopeptide/dipeptide ABC transporter C-terminal domain-containing protein</fullName>
    </recommendedName>
</protein>
<keyword evidence="2" id="KW-0547">Nucleotide-binding</keyword>
<evidence type="ECO:0000256" key="1">
    <source>
        <dbReference type="ARBA" id="ARBA00022448"/>
    </source>
</evidence>